<evidence type="ECO:0008006" key="3">
    <source>
        <dbReference type="Google" id="ProtNLM"/>
    </source>
</evidence>
<comment type="caution">
    <text evidence="1">The sequence shown here is derived from an EMBL/GenBank/DDBJ whole genome shotgun (WGS) entry which is preliminary data.</text>
</comment>
<dbReference type="AlphaFoldDB" id="A0A812E622"/>
<dbReference type="Proteomes" id="UP000597762">
    <property type="component" value="Unassembled WGS sequence"/>
</dbReference>
<sequence length="203" mass="22421">MYAGIKTDTGSTPTKTAPLKSKTGEIITDQGKQLDRWVEHYLELYATQNVVTGATLDTLPSLPVMEELDSSPSAEELGNAINCFSCGKASGKSWFPSEVLKSGKLALLQQLHELLCLCWEKSHIPQDMRDANTVTLYKNKDDHIDCNNYHGFSLLGIVGKVFARVVLPRLQSLASRVYTESQCGFRAGLSTVDRISLRQLQAK</sequence>
<dbReference type="PANTHER" id="PTHR19446">
    <property type="entry name" value="REVERSE TRANSCRIPTASES"/>
    <property type="match status" value="1"/>
</dbReference>
<name>A0A812E622_ACAPH</name>
<organism evidence="1 2">
    <name type="scientific">Acanthosepion pharaonis</name>
    <name type="common">Pharaoh cuttlefish</name>
    <name type="synonym">Sepia pharaonis</name>
    <dbReference type="NCBI Taxonomy" id="158019"/>
    <lineage>
        <taxon>Eukaryota</taxon>
        <taxon>Metazoa</taxon>
        <taxon>Spiralia</taxon>
        <taxon>Lophotrochozoa</taxon>
        <taxon>Mollusca</taxon>
        <taxon>Cephalopoda</taxon>
        <taxon>Coleoidea</taxon>
        <taxon>Decapodiformes</taxon>
        <taxon>Sepiida</taxon>
        <taxon>Sepiina</taxon>
        <taxon>Sepiidae</taxon>
        <taxon>Acanthosepion</taxon>
    </lineage>
</organism>
<reference evidence="1" key="1">
    <citation type="submission" date="2021-01" db="EMBL/GenBank/DDBJ databases">
        <authorList>
            <person name="Li R."/>
            <person name="Bekaert M."/>
        </authorList>
    </citation>
    <scope>NUCLEOTIDE SEQUENCE</scope>
    <source>
        <strain evidence="1">Farmed</strain>
    </source>
</reference>
<keyword evidence="2" id="KW-1185">Reference proteome</keyword>
<evidence type="ECO:0000313" key="1">
    <source>
        <dbReference type="EMBL" id="CAE1314375.1"/>
    </source>
</evidence>
<proteinExistence type="predicted"/>
<dbReference type="EMBL" id="CAHIKZ030004715">
    <property type="protein sequence ID" value="CAE1314375.1"/>
    <property type="molecule type" value="Genomic_DNA"/>
</dbReference>
<gene>
    <name evidence="1" type="ORF">SPHA_65340</name>
</gene>
<accession>A0A812E622</accession>
<protein>
    <recommendedName>
        <fullName evidence="3">Reverse transcriptase domain-containing protein</fullName>
    </recommendedName>
</protein>
<evidence type="ECO:0000313" key="2">
    <source>
        <dbReference type="Proteomes" id="UP000597762"/>
    </source>
</evidence>
<dbReference type="OrthoDB" id="6241411at2759"/>